<protein>
    <recommendedName>
        <fullName evidence="4">ABC transporter domain-containing protein</fullName>
    </recommendedName>
</protein>
<evidence type="ECO:0000259" key="4">
    <source>
        <dbReference type="PROSITE" id="PS50893"/>
    </source>
</evidence>
<dbReference type="GO" id="GO:0005524">
    <property type="term" value="F:ATP binding"/>
    <property type="evidence" value="ECO:0007669"/>
    <property type="project" value="UniProtKB-KW"/>
</dbReference>
<dbReference type="AlphaFoldDB" id="J9E2Q7"/>
<dbReference type="Gene3D" id="3.40.50.300">
    <property type="entry name" value="P-loop containing nucleotide triphosphate hydrolases"/>
    <property type="match status" value="1"/>
</dbReference>
<sequence length="258" mass="27829">MLQIESVSKNFDNLVALDKVDLSLKQGRSLALIGPAAAGKSVLLKCLVGLYAPSDGVIKIDGVDVGAAAQRPKELNHRIGMLFQQNALFDSLTVWENIAFRLMADGMGRRAARAQAEALLPKVGLPEENAILTPADLSGGMQKRVGLARAIATDPDILLLDNPTAGLDPILAAKIDRMIKGLVEKRGATVISVTGNMVNIHEAYDEIAVLHEGCMRWHGTSQAARDDKNPWLRQLLEGQRDGPIETIQSDIRLAETIS</sequence>
<dbReference type="InterPro" id="IPR027417">
    <property type="entry name" value="P-loop_NTPase"/>
</dbReference>
<dbReference type="SUPFAM" id="SSF52540">
    <property type="entry name" value="P-loop containing nucleoside triphosphate hydrolases"/>
    <property type="match status" value="1"/>
</dbReference>
<accession>J9E2Q7</accession>
<dbReference type="Pfam" id="PF00005">
    <property type="entry name" value="ABC_tran"/>
    <property type="match status" value="1"/>
</dbReference>
<evidence type="ECO:0000313" key="6">
    <source>
        <dbReference type="Proteomes" id="UP000004836"/>
    </source>
</evidence>
<dbReference type="OrthoDB" id="9809450at2"/>
<organism evidence="5 6">
    <name type="scientific">alpha proteobacterium IMCC14465</name>
    <dbReference type="NCBI Taxonomy" id="1220535"/>
    <lineage>
        <taxon>Bacteria</taxon>
        <taxon>Pseudomonadati</taxon>
        <taxon>Pseudomonadota</taxon>
        <taxon>Alphaproteobacteria</taxon>
        <taxon>PS1 clade</taxon>
    </lineage>
</organism>
<name>J9E2Q7_9PROT</name>
<dbReference type="Proteomes" id="UP000004836">
    <property type="component" value="Unassembled WGS sequence"/>
</dbReference>
<dbReference type="SMART" id="SM00382">
    <property type="entry name" value="AAA"/>
    <property type="match status" value="1"/>
</dbReference>
<proteinExistence type="predicted"/>
<evidence type="ECO:0000256" key="1">
    <source>
        <dbReference type="ARBA" id="ARBA00022448"/>
    </source>
</evidence>
<dbReference type="PATRIC" id="fig|1220535.3.peg.534"/>
<dbReference type="PROSITE" id="PS50893">
    <property type="entry name" value="ABC_TRANSPORTER_2"/>
    <property type="match status" value="1"/>
</dbReference>
<dbReference type="STRING" id="1220535.IMCC14465_05380"/>
<gene>
    <name evidence="5" type="ORF">IMCC14465_05380</name>
</gene>
<feature type="domain" description="ABC transporter" evidence="4">
    <location>
        <begin position="2"/>
        <end position="237"/>
    </location>
</feature>
<dbReference type="PROSITE" id="PS00211">
    <property type="entry name" value="ABC_TRANSPORTER_1"/>
    <property type="match status" value="1"/>
</dbReference>
<dbReference type="PANTHER" id="PTHR43023">
    <property type="entry name" value="PROTEIN TRIGALACTOSYLDIACYLGLYCEROL 3, CHLOROPLASTIC"/>
    <property type="match status" value="1"/>
</dbReference>
<dbReference type="EMBL" id="ALYF01000002">
    <property type="protein sequence ID" value="EJW22144.1"/>
    <property type="molecule type" value="Genomic_DNA"/>
</dbReference>
<comment type="caution">
    <text evidence="5">The sequence shown here is derived from an EMBL/GenBank/DDBJ whole genome shotgun (WGS) entry which is preliminary data.</text>
</comment>
<dbReference type="InterPro" id="IPR017871">
    <property type="entry name" value="ABC_transporter-like_CS"/>
</dbReference>
<evidence type="ECO:0000313" key="5">
    <source>
        <dbReference type="EMBL" id="EJW22144.1"/>
    </source>
</evidence>
<reference evidence="5 6" key="1">
    <citation type="journal article" date="2012" name="J. Bacteriol.">
        <title>Genome Sequence of Strain IMCC14465, Isolated from the East Sea, Belonging to the PS1 Clade of Alphaproteobacteria.</title>
        <authorList>
            <person name="Yang S.J."/>
            <person name="Kang I."/>
            <person name="Cho J.C."/>
        </authorList>
    </citation>
    <scope>NUCLEOTIDE SEQUENCE [LARGE SCALE GENOMIC DNA]</scope>
    <source>
        <strain evidence="5 6">IMCC14465</strain>
    </source>
</reference>
<keyword evidence="1" id="KW-0813">Transport</keyword>
<evidence type="ECO:0000256" key="3">
    <source>
        <dbReference type="ARBA" id="ARBA00022840"/>
    </source>
</evidence>
<dbReference type="PANTHER" id="PTHR43023:SF3">
    <property type="entry name" value="PROTEIN TRIGALACTOSYLDIACYLGLYCEROL 3, CHLOROPLASTIC"/>
    <property type="match status" value="1"/>
</dbReference>
<keyword evidence="6" id="KW-1185">Reference proteome</keyword>
<dbReference type="GO" id="GO:0016887">
    <property type="term" value="F:ATP hydrolysis activity"/>
    <property type="evidence" value="ECO:0007669"/>
    <property type="project" value="InterPro"/>
</dbReference>
<dbReference type="InterPro" id="IPR003593">
    <property type="entry name" value="AAA+_ATPase"/>
</dbReference>
<keyword evidence="3" id="KW-0067">ATP-binding</keyword>
<evidence type="ECO:0000256" key="2">
    <source>
        <dbReference type="ARBA" id="ARBA00022741"/>
    </source>
</evidence>
<keyword evidence="2" id="KW-0547">Nucleotide-binding</keyword>
<dbReference type="eggNOG" id="COG1127">
    <property type="taxonomic scope" value="Bacteria"/>
</dbReference>
<dbReference type="InterPro" id="IPR003439">
    <property type="entry name" value="ABC_transporter-like_ATP-bd"/>
</dbReference>